<dbReference type="InterPro" id="IPR011042">
    <property type="entry name" value="6-blade_b-propeller_TolB-like"/>
</dbReference>
<organism evidence="1 2">
    <name type="scientific">Roseivirga spongicola</name>
    <dbReference type="NCBI Taxonomy" id="333140"/>
    <lineage>
        <taxon>Bacteria</taxon>
        <taxon>Pseudomonadati</taxon>
        <taxon>Bacteroidota</taxon>
        <taxon>Cytophagia</taxon>
        <taxon>Cytophagales</taxon>
        <taxon>Roseivirgaceae</taxon>
        <taxon>Roseivirga</taxon>
    </lineage>
</organism>
<dbReference type="SUPFAM" id="SSF82171">
    <property type="entry name" value="DPP6 N-terminal domain-like"/>
    <property type="match status" value="1"/>
</dbReference>
<dbReference type="AlphaFoldDB" id="A0A150X4M9"/>
<gene>
    <name evidence="1" type="ORF">AWW68_13440</name>
</gene>
<evidence type="ECO:0000313" key="2">
    <source>
        <dbReference type="Proteomes" id="UP000075606"/>
    </source>
</evidence>
<reference evidence="1 2" key="1">
    <citation type="submission" date="2016-01" db="EMBL/GenBank/DDBJ databases">
        <title>Genome sequencing of Roseivirga spongicola UST030701-084.</title>
        <authorList>
            <person name="Selvaratnam C."/>
            <person name="Thevarajoo S."/>
            <person name="Goh K.M."/>
            <person name="Ee R."/>
            <person name="Chan K.-G."/>
            <person name="Chong C.S."/>
        </authorList>
    </citation>
    <scope>NUCLEOTIDE SEQUENCE [LARGE SCALE GENOMIC DNA]</scope>
    <source>
        <strain evidence="1 2">UST030701-084</strain>
    </source>
</reference>
<accession>A0A150X4M9</accession>
<dbReference type="PANTHER" id="PTHR36842:SF1">
    <property type="entry name" value="PROTEIN TOLB"/>
    <property type="match status" value="1"/>
</dbReference>
<name>A0A150X4M9_9BACT</name>
<dbReference type="STRING" id="333140.AWW68_13440"/>
<protein>
    <submittedName>
        <fullName evidence="1">Uncharacterized protein</fullName>
    </submittedName>
</protein>
<keyword evidence="2" id="KW-1185">Reference proteome</keyword>
<dbReference type="PANTHER" id="PTHR36842">
    <property type="entry name" value="PROTEIN TOLB HOMOLOG"/>
    <property type="match status" value="1"/>
</dbReference>
<proteinExistence type="predicted"/>
<evidence type="ECO:0000313" key="1">
    <source>
        <dbReference type="EMBL" id="KYG73686.1"/>
    </source>
</evidence>
<dbReference type="Proteomes" id="UP000075606">
    <property type="component" value="Unassembled WGS sequence"/>
</dbReference>
<sequence>MKIIEFQLTTYFPIFRISFKPTIMKKLFCLSLLLLLSTAIFGQSAPPSTDIYVYSMKEKKGKISLSKEKNITKRDGYDNQPSFFNNEYILYTSSQQDGQTDIMIYDLYEEEVKNLTNSKDSEYSPLPIPGFNSFAVVRVEADNSQRLWMYHMDGKSEPQLIFDKIQPVGYFAISERDILMFVLGQPVTMVMANMEEVDDDIITSNIGRTIRLIPGTKDFTFERREENGTTLIYRLNKSSKQFTKVVEKPKGASDWTITGEGTYITSVGAKLLAFNPEHHNEWVEIIDSGQVGANGITRMAVSQENDKLAIVVNN</sequence>
<comment type="caution">
    <text evidence="1">The sequence shown here is derived from an EMBL/GenBank/DDBJ whole genome shotgun (WGS) entry which is preliminary data.</text>
</comment>
<dbReference type="EMBL" id="LRPC01000028">
    <property type="protein sequence ID" value="KYG73686.1"/>
    <property type="molecule type" value="Genomic_DNA"/>
</dbReference>
<dbReference type="Gene3D" id="2.120.10.30">
    <property type="entry name" value="TolB, C-terminal domain"/>
    <property type="match status" value="1"/>
</dbReference>